<evidence type="ECO:0000313" key="2">
    <source>
        <dbReference type="EMBL" id="PRD43946.1"/>
    </source>
</evidence>
<reference evidence="2 3" key="1">
    <citation type="submission" date="2018-02" db="EMBL/GenBank/DDBJ databases">
        <title>The draft genome of Phyllobacterium sp. 1N-3.</title>
        <authorList>
            <person name="Liu L."/>
            <person name="Li L."/>
            <person name="Zhang X."/>
            <person name="Wang T."/>
            <person name="Liang L."/>
        </authorList>
    </citation>
    <scope>NUCLEOTIDE SEQUENCE [LARGE SCALE GENOMIC DNA]</scope>
    <source>
        <strain evidence="2 3">1N-3</strain>
    </source>
</reference>
<organism evidence="2 3">
    <name type="scientific">Phyllobacterium phragmitis</name>
    <dbReference type="NCBI Taxonomy" id="2670329"/>
    <lineage>
        <taxon>Bacteria</taxon>
        <taxon>Pseudomonadati</taxon>
        <taxon>Pseudomonadota</taxon>
        <taxon>Alphaproteobacteria</taxon>
        <taxon>Hyphomicrobiales</taxon>
        <taxon>Phyllobacteriaceae</taxon>
        <taxon>Phyllobacterium</taxon>
    </lineage>
</organism>
<proteinExistence type="predicted"/>
<evidence type="ECO:0008006" key="4">
    <source>
        <dbReference type="Google" id="ProtNLM"/>
    </source>
</evidence>
<gene>
    <name evidence="2" type="ORF">C5748_08865</name>
</gene>
<keyword evidence="3" id="KW-1185">Reference proteome</keyword>
<feature type="compositionally biased region" description="Pro residues" evidence="1">
    <location>
        <begin position="39"/>
        <end position="52"/>
    </location>
</feature>
<protein>
    <recommendedName>
        <fullName evidence="4">Propionyl-coenzyme A carboxylase alpha polypeptide</fullName>
    </recommendedName>
</protein>
<dbReference type="EMBL" id="PVBR01000005">
    <property type="protein sequence ID" value="PRD43946.1"/>
    <property type="molecule type" value="Genomic_DNA"/>
</dbReference>
<comment type="caution">
    <text evidence="2">The sequence shown here is derived from an EMBL/GenBank/DDBJ whole genome shotgun (WGS) entry which is preliminary data.</text>
</comment>
<dbReference type="Proteomes" id="UP000239434">
    <property type="component" value="Unassembled WGS sequence"/>
</dbReference>
<name>A0A2S9ITU6_9HYPH</name>
<evidence type="ECO:0000256" key="1">
    <source>
        <dbReference type="SAM" id="MobiDB-lite"/>
    </source>
</evidence>
<sequence length="65" mass="7236">MRLAPRVHEGVISPLVGEMAGKPEGGERKRAFIKSCFLPTPPPRETHPPPPRTAAWRGAHRSRLF</sequence>
<feature type="region of interest" description="Disordered" evidence="1">
    <location>
        <begin position="38"/>
        <end position="65"/>
    </location>
</feature>
<evidence type="ECO:0000313" key="3">
    <source>
        <dbReference type="Proteomes" id="UP000239434"/>
    </source>
</evidence>
<dbReference type="AlphaFoldDB" id="A0A2S9ITU6"/>
<accession>A0A2S9ITU6</accession>